<sequence length="306" mass="35037">MSEASLDKSVRKNIIDREYKRLLEPVTHWVRPELVEAIGPNDLDMVAKFEETLPLLKAEVRSDLEAMTDEAFNFIGQDPYVPYEINNLPEIAAIRLKIAELQRIQPSIFACGFGAVPLRADFSYWRTMPKLTLHEALMLSVGLNPALYSPDRLNDLAKRRSKKTLCSALQFLLDRREVFYRFYPAGVSGYMSMSFPLLKRALETYGVELDQEFREALAARCPDAKHAHETPNPSKSISSQERDTLLKLIAGMAAEQYGFDPRHQRSETIKNIQEDLDRAGLSMDAKTVRKWIRQAAELIPDVYWKD</sequence>
<dbReference type="AlphaFoldDB" id="A0AAJ1X5P1"/>
<keyword evidence="2" id="KW-1185">Reference proteome</keyword>
<dbReference type="EMBL" id="JANFFA010000002">
    <property type="protein sequence ID" value="MDQ2094354.1"/>
    <property type="molecule type" value="Genomic_DNA"/>
</dbReference>
<name>A0AAJ1X5P1_9RHOB</name>
<dbReference type="Proteomes" id="UP001227162">
    <property type="component" value="Unassembled WGS sequence"/>
</dbReference>
<gene>
    <name evidence="1" type="ORF">NOI20_09550</name>
</gene>
<evidence type="ECO:0000313" key="2">
    <source>
        <dbReference type="Proteomes" id="UP001227162"/>
    </source>
</evidence>
<dbReference type="RefSeq" id="WP_317625954.1">
    <property type="nucleotide sequence ID" value="NZ_JANFFA010000002.1"/>
</dbReference>
<organism evidence="1 2">
    <name type="scientific">Rhodalgimonas zhirmunskyi</name>
    <dbReference type="NCBI Taxonomy" id="2964767"/>
    <lineage>
        <taxon>Bacteria</taxon>
        <taxon>Pseudomonadati</taxon>
        <taxon>Pseudomonadota</taxon>
        <taxon>Alphaproteobacteria</taxon>
        <taxon>Rhodobacterales</taxon>
        <taxon>Roseobacteraceae</taxon>
        <taxon>Rhodalgimonas</taxon>
    </lineage>
</organism>
<reference evidence="1" key="2">
    <citation type="submission" date="2023-04" db="EMBL/GenBank/DDBJ databases">
        <title>'Rhodoalgimonas zhirmunskyi' gen. nov., isolated from a red alga.</title>
        <authorList>
            <person name="Nedashkovskaya O.I."/>
            <person name="Otstavnykh N.Y."/>
            <person name="Bystritskaya E.P."/>
            <person name="Balabanova L.A."/>
            <person name="Isaeva M.P."/>
        </authorList>
    </citation>
    <scope>NUCLEOTIDE SEQUENCE</scope>
    <source>
        <strain evidence="1">10Alg 79</strain>
    </source>
</reference>
<protein>
    <submittedName>
        <fullName evidence="1">Uncharacterized protein</fullName>
    </submittedName>
</protein>
<evidence type="ECO:0000313" key="1">
    <source>
        <dbReference type="EMBL" id="MDQ2094354.1"/>
    </source>
</evidence>
<proteinExistence type="predicted"/>
<comment type="caution">
    <text evidence="1">The sequence shown here is derived from an EMBL/GenBank/DDBJ whole genome shotgun (WGS) entry which is preliminary data.</text>
</comment>
<accession>A0AAJ1X5P1</accession>
<reference evidence="1" key="1">
    <citation type="submission" date="2022-07" db="EMBL/GenBank/DDBJ databases">
        <authorList>
            <person name="Otstavnykh N."/>
            <person name="Isaeva M."/>
            <person name="Bystritskaya E."/>
        </authorList>
    </citation>
    <scope>NUCLEOTIDE SEQUENCE</scope>
    <source>
        <strain evidence="1">10Alg 79</strain>
    </source>
</reference>